<evidence type="ECO:0000256" key="1">
    <source>
        <dbReference type="ARBA" id="ARBA00010333"/>
    </source>
</evidence>
<sequence length="261" mass="30150">MHRYFAFLFVILSSLFSSAQALEVCYEDRPNPPDYYGSGAKVPEHPGANIELMQQLGQQLNLNIKFRRLPWRRCMLLLKQGRVDVIPGMGYLESRENFAVYPMQGSGIDASYRLGNGAFYFYRRKNSQVEWNGRKLKKLKGKVGFVSGYSVEKALNNDDLAAEGARHQQQNLEKLLRGHIGLMVGYNSMVDVVMRQKPELMDQIEKVYPAYQTYNYYLVFSHQYASAKPLMHKKIWAALEKIRESTRHQSILHQYQTGVLP</sequence>
<evidence type="ECO:0000313" key="6">
    <source>
        <dbReference type="Proteomes" id="UP000244906"/>
    </source>
</evidence>
<comment type="caution">
    <text evidence="5">The sequence shown here is derived from an EMBL/GenBank/DDBJ whole genome shotgun (WGS) entry which is preliminary data.</text>
</comment>
<accession>A0A2V1H097</accession>
<dbReference type="Pfam" id="PF00497">
    <property type="entry name" value="SBP_bac_3"/>
    <property type="match status" value="1"/>
</dbReference>
<gene>
    <name evidence="5" type="ORF">DC094_09130</name>
</gene>
<dbReference type="AlphaFoldDB" id="A0A2V1H097"/>
<organism evidence="5 6">
    <name type="scientific">Pelagibaculum spongiae</name>
    <dbReference type="NCBI Taxonomy" id="2080658"/>
    <lineage>
        <taxon>Bacteria</taxon>
        <taxon>Pseudomonadati</taxon>
        <taxon>Pseudomonadota</taxon>
        <taxon>Gammaproteobacteria</taxon>
        <taxon>Oceanospirillales</taxon>
        <taxon>Pelagibaculum</taxon>
    </lineage>
</organism>
<evidence type="ECO:0000256" key="3">
    <source>
        <dbReference type="SAM" id="SignalP"/>
    </source>
</evidence>
<dbReference type="Gene3D" id="3.40.190.10">
    <property type="entry name" value="Periplasmic binding protein-like II"/>
    <property type="match status" value="2"/>
</dbReference>
<keyword evidence="2 3" id="KW-0732">Signal</keyword>
<dbReference type="SUPFAM" id="SSF53850">
    <property type="entry name" value="Periplasmic binding protein-like II"/>
    <property type="match status" value="1"/>
</dbReference>
<proteinExistence type="inferred from homology"/>
<dbReference type="PANTHER" id="PTHR35936:SF25">
    <property type="entry name" value="ABC TRANSPORTER SUBSTRATE-BINDING PROTEIN"/>
    <property type="match status" value="1"/>
</dbReference>
<dbReference type="EMBL" id="QDDL01000003">
    <property type="protein sequence ID" value="PVZ69483.1"/>
    <property type="molecule type" value="Genomic_DNA"/>
</dbReference>
<evidence type="ECO:0000259" key="4">
    <source>
        <dbReference type="Pfam" id="PF00497"/>
    </source>
</evidence>
<name>A0A2V1H097_9GAMM</name>
<evidence type="ECO:0000256" key="2">
    <source>
        <dbReference type="ARBA" id="ARBA00022729"/>
    </source>
</evidence>
<dbReference type="Proteomes" id="UP000244906">
    <property type="component" value="Unassembled WGS sequence"/>
</dbReference>
<feature type="domain" description="Solute-binding protein family 3/N-terminal" evidence="4">
    <location>
        <begin position="24"/>
        <end position="255"/>
    </location>
</feature>
<keyword evidence="6" id="KW-1185">Reference proteome</keyword>
<protein>
    <recommendedName>
        <fullName evidence="4">Solute-binding protein family 3/N-terminal domain-containing protein</fullName>
    </recommendedName>
</protein>
<dbReference type="OrthoDB" id="6193186at2"/>
<dbReference type="RefSeq" id="WP_116686819.1">
    <property type="nucleotide sequence ID" value="NZ_CAWNYD010000003.1"/>
</dbReference>
<evidence type="ECO:0000313" key="5">
    <source>
        <dbReference type="EMBL" id="PVZ69483.1"/>
    </source>
</evidence>
<dbReference type="InterPro" id="IPR001638">
    <property type="entry name" value="Solute-binding_3/MltF_N"/>
</dbReference>
<feature type="chain" id="PRO_5015863196" description="Solute-binding protein family 3/N-terminal domain-containing protein" evidence="3">
    <location>
        <begin position="22"/>
        <end position="261"/>
    </location>
</feature>
<dbReference type="PANTHER" id="PTHR35936">
    <property type="entry name" value="MEMBRANE-BOUND LYTIC MUREIN TRANSGLYCOSYLASE F"/>
    <property type="match status" value="1"/>
</dbReference>
<comment type="similarity">
    <text evidence="1">Belongs to the bacterial solute-binding protein 3 family.</text>
</comment>
<reference evidence="5 6" key="1">
    <citation type="submission" date="2018-04" db="EMBL/GenBank/DDBJ databases">
        <title>Thalassorhabdus spongiae gen. nov., sp. nov., isolated from a marine sponge in South-West Iceland.</title>
        <authorList>
            <person name="Knobloch S."/>
            <person name="Daussin A."/>
            <person name="Johannsson R."/>
            <person name="Marteinsson V.T."/>
        </authorList>
    </citation>
    <scope>NUCLEOTIDE SEQUENCE [LARGE SCALE GENOMIC DNA]</scope>
    <source>
        <strain evidence="5 6">Hp12</strain>
    </source>
</reference>
<feature type="signal peptide" evidence="3">
    <location>
        <begin position="1"/>
        <end position="21"/>
    </location>
</feature>